<dbReference type="CAZy" id="GH20">
    <property type="family name" value="Glycoside Hydrolase Family 20"/>
</dbReference>
<dbReference type="PANTHER" id="PTHR22600">
    <property type="entry name" value="BETA-HEXOSAMINIDASE"/>
    <property type="match status" value="1"/>
</dbReference>
<protein>
    <recommendedName>
        <fullName evidence="3">beta-N-acetylhexosaminidase</fullName>
        <ecNumber evidence="3">3.2.1.52</ecNumber>
    </recommendedName>
    <alternativeName>
        <fullName evidence="6">Beta-N-acetylhexosaminidase</fullName>
    </alternativeName>
    <alternativeName>
        <fullName evidence="7">N-acetyl-beta-glucosaminidase</fullName>
    </alternativeName>
</protein>
<evidence type="ECO:0000313" key="11">
    <source>
        <dbReference type="EMBL" id="ABX48606.1"/>
    </source>
</evidence>
<evidence type="ECO:0000256" key="4">
    <source>
        <dbReference type="ARBA" id="ARBA00022801"/>
    </source>
</evidence>
<dbReference type="InterPro" id="IPR004866">
    <property type="entry name" value="CHB/HEX_N_dom"/>
</dbReference>
<dbReference type="InterPro" id="IPR015882">
    <property type="entry name" value="HEX_bac_N"/>
</dbReference>
<dbReference type="RefSeq" id="WP_006085191.1">
    <property type="nucleotide sequence ID" value="NC_009997.1"/>
</dbReference>
<dbReference type="InterPro" id="IPR025705">
    <property type="entry name" value="Beta_hexosaminidase_sua/sub"/>
</dbReference>
<keyword evidence="4 11" id="KW-0378">Hydrolase</keyword>
<evidence type="ECO:0000313" key="12">
    <source>
        <dbReference type="Proteomes" id="UP000000770"/>
    </source>
</evidence>
<dbReference type="Pfam" id="PF00728">
    <property type="entry name" value="Glyco_hydro_20"/>
    <property type="match status" value="1"/>
</dbReference>
<keyword evidence="5 11" id="KW-0326">Glycosidase</keyword>
<dbReference type="Pfam" id="PF03173">
    <property type="entry name" value="CHB_HEX"/>
    <property type="match status" value="1"/>
</dbReference>
<dbReference type="PRINTS" id="PR00738">
    <property type="entry name" value="GLHYDRLASE20"/>
</dbReference>
<dbReference type="InterPro" id="IPR015883">
    <property type="entry name" value="Glyco_hydro_20_cat"/>
</dbReference>
<evidence type="ECO:0000256" key="1">
    <source>
        <dbReference type="ARBA" id="ARBA00001231"/>
    </source>
</evidence>
<dbReference type="InterPro" id="IPR004867">
    <property type="entry name" value="CHB_C_dom"/>
</dbReference>
<dbReference type="GO" id="GO:0004563">
    <property type="term" value="F:beta-N-acetylhexosaminidase activity"/>
    <property type="evidence" value="ECO:0007669"/>
    <property type="project" value="UniProtKB-EC"/>
</dbReference>
<keyword evidence="9" id="KW-1133">Transmembrane helix</keyword>
<dbReference type="GO" id="GO:0030247">
    <property type="term" value="F:polysaccharide binding"/>
    <property type="evidence" value="ECO:0007669"/>
    <property type="project" value="InterPro"/>
</dbReference>
<dbReference type="Gene3D" id="2.60.40.10">
    <property type="entry name" value="Immunoglobulins"/>
    <property type="match status" value="1"/>
</dbReference>
<dbReference type="GO" id="GO:0005975">
    <property type="term" value="P:carbohydrate metabolic process"/>
    <property type="evidence" value="ECO:0007669"/>
    <property type="project" value="InterPro"/>
</dbReference>
<dbReference type="Proteomes" id="UP000000770">
    <property type="component" value="Chromosome"/>
</dbReference>
<evidence type="ECO:0000256" key="2">
    <source>
        <dbReference type="ARBA" id="ARBA00006285"/>
    </source>
</evidence>
<dbReference type="GeneID" id="11771685"/>
<name>A9KUF7_SHEB9</name>
<dbReference type="AlphaFoldDB" id="A9KUF7"/>
<keyword evidence="9" id="KW-0812">Transmembrane</keyword>
<dbReference type="Pfam" id="PF03174">
    <property type="entry name" value="CHB_HEX_C"/>
    <property type="match status" value="1"/>
</dbReference>
<evidence type="ECO:0000259" key="10">
    <source>
        <dbReference type="SMART" id="SM01081"/>
    </source>
</evidence>
<gene>
    <name evidence="11" type="ordered locus">Sbal195_1432</name>
</gene>
<dbReference type="GO" id="GO:0030203">
    <property type="term" value="P:glycosaminoglycan metabolic process"/>
    <property type="evidence" value="ECO:0007669"/>
    <property type="project" value="TreeGrafter"/>
</dbReference>
<dbReference type="KEGG" id="sbn:Sbal195_1432"/>
<comment type="similarity">
    <text evidence="2">Belongs to the glycosyl hydrolase 20 family.</text>
</comment>
<evidence type="ECO:0000256" key="3">
    <source>
        <dbReference type="ARBA" id="ARBA00012663"/>
    </source>
</evidence>
<evidence type="ECO:0000256" key="8">
    <source>
        <dbReference type="PIRSR" id="PIRSR625705-1"/>
    </source>
</evidence>
<feature type="domain" description="Chitobiase/beta-hexosaminidases N-terminal" evidence="10">
    <location>
        <begin position="61"/>
        <end position="231"/>
    </location>
</feature>
<evidence type="ECO:0000256" key="9">
    <source>
        <dbReference type="SAM" id="Phobius"/>
    </source>
</evidence>
<feature type="transmembrane region" description="Helical" evidence="9">
    <location>
        <begin position="20"/>
        <end position="39"/>
    </location>
</feature>
<dbReference type="InterPro" id="IPR008965">
    <property type="entry name" value="CBM2/CBM3_carb-bd_dom_sf"/>
</dbReference>
<dbReference type="InterPro" id="IPR029018">
    <property type="entry name" value="Hex-like_dom2"/>
</dbReference>
<sequence length="915" mass="102292" precursor="true">MKGLIKGKGKIKWQGIKTALISGVMAVLPAMPVLSILAMPSLQAANAVQEANHVALNQLADKLQLNYQLTASYLETCPAKETQCYHSAIELTLPTQLSNDKLSSEELNHGDWQIYFSQLSPVYFVDAGDFNIEHINGDLHKITPKASFKGFVANQVYRIEFYSKGSQITRSEFMPNFFVAMGDKAQVIKSTQTRRDPETGLAEQDYLAPFNAEKQFLLAKNDATPFADGQYLAEQYQALAANANKATDISDKLIPTPLHSQSLDSAPLSLAKGYRLTADAVDFKGRQAAFDYLASLGFAAKDKGTPLLLQLDTQAPKVASTEAHDSEMKTSEAYQLTITAEQISIRAGTEAGLFYGLQSLAGLISLSDDQLVAIEIQDQPRYAFRGLHIDLARNFHSLDFIKRIIPQLAAYKINKLHLHLADDEGWRLAIPGLPELTDVGAKRCFDLTEQTCLLPQLGSGIADVKPVDGYLTVAQYQEILQLADAHHIEMIPSLDMPGHSRAAIKSMEARYHHYLAKGDKAKAEEFLLTEFADKTQYSSIQYYHDNTLNVCLASTYHFIDTVIDEVKKMHQAVGVPLVHYHIGADETAGAWVDSPACIAMKQQKADELTGLHSLNGYFIERVANMLADKGIIAAGWNDGMGEVRPENMPAQVQSNAWSLISDNGHQIAHKQANLGWKVVISTPEVTYFDFPYASHPDERGNHWASRGIDSFKVFSFMPDNLPAHAERWRNTLNQPFTSDDTQSQLHAGRVFYGLQGHLWSEMVQSDEQAEYMLFPRMVALAERAWHRAPWELAYDYQGKIYSQQTQHFASQLNGQAEQVLKQDWQTFAAVYANKVQPKLAKAGIFYRIAPPGIRVEHQQLVLNSLYPNAELEYQLDSGPWLSYRQAFKLNDVKHIRARVKDGTRYSRPSTWQSSL</sequence>
<dbReference type="Gene3D" id="3.20.20.80">
    <property type="entry name" value="Glycosidases"/>
    <property type="match status" value="1"/>
</dbReference>
<evidence type="ECO:0000256" key="6">
    <source>
        <dbReference type="ARBA" id="ARBA00030512"/>
    </source>
</evidence>
<dbReference type="SUPFAM" id="SSF81296">
    <property type="entry name" value="E set domains"/>
    <property type="match status" value="1"/>
</dbReference>
<dbReference type="InterPro" id="IPR017853">
    <property type="entry name" value="GH"/>
</dbReference>
<dbReference type="Pfam" id="PF02838">
    <property type="entry name" value="Glyco_hydro_20b"/>
    <property type="match status" value="1"/>
</dbReference>
<reference evidence="11 12" key="1">
    <citation type="submission" date="2007-11" db="EMBL/GenBank/DDBJ databases">
        <title>Complete sequence of chromosome of Shewanella baltica OS195.</title>
        <authorList>
            <consortium name="US DOE Joint Genome Institute"/>
            <person name="Copeland A."/>
            <person name="Lucas S."/>
            <person name="Lapidus A."/>
            <person name="Barry K."/>
            <person name="Glavina del Rio T."/>
            <person name="Dalin E."/>
            <person name="Tice H."/>
            <person name="Pitluck S."/>
            <person name="Chain P."/>
            <person name="Malfatti S."/>
            <person name="Shin M."/>
            <person name="Vergez L."/>
            <person name="Schmutz J."/>
            <person name="Larimer F."/>
            <person name="Land M."/>
            <person name="Hauser L."/>
            <person name="Kyrpides N."/>
            <person name="Kim E."/>
            <person name="Brettar I."/>
            <person name="Rodrigues J."/>
            <person name="Konstantinidis K."/>
            <person name="Klappenbach J."/>
            <person name="Hofle M."/>
            <person name="Tiedje J."/>
            <person name="Richardson P."/>
        </authorList>
    </citation>
    <scope>NUCLEOTIDE SEQUENCE [LARGE SCALE GENOMIC DNA]</scope>
    <source>
        <strain evidence="11 12">OS195</strain>
    </source>
</reference>
<accession>A9KUF7</accession>
<dbReference type="SMART" id="SM01081">
    <property type="entry name" value="CHB_HEX"/>
    <property type="match status" value="1"/>
</dbReference>
<dbReference type="PANTHER" id="PTHR22600:SF57">
    <property type="entry name" value="BETA-N-ACETYLHEXOSAMINIDASE"/>
    <property type="match status" value="1"/>
</dbReference>
<comment type="catalytic activity">
    <reaction evidence="1">
        <text>Hydrolysis of terminal non-reducing N-acetyl-D-hexosamine residues in N-acetyl-beta-D-hexosaminides.</text>
        <dbReference type="EC" id="3.2.1.52"/>
    </reaction>
</comment>
<dbReference type="Gene3D" id="2.60.40.290">
    <property type="match status" value="1"/>
</dbReference>
<organism evidence="11 12">
    <name type="scientific">Shewanella baltica (strain OS195)</name>
    <dbReference type="NCBI Taxonomy" id="399599"/>
    <lineage>
        <taxon>Bacteria</taxon>
        <taxon>Pseudomonadati</taxon>
        <taxon>Pseudomonadota</taxon>
        <taxon>Gammaproteobacteria</taxon>
        <taxon>Alteromonadales</taxon>
        <taxon>Shewanellaceae</taxon>
        <taxon>Shewanella</taxon>
    </lineage>
</organism>
<feature type="active site" description="Proton donor" evidence="8">
    <location>
        <position position="586"/>
    </location>
</feature>
<dbReference type="HOGENOM" id="CLU_007082_4_1_6"/>
<dbReference type="Gene3D" id="3.30.379.10">
    <property type="entry name" value="Chitobiase/beta-hexosaminidase domain 2-like"/>
    <property type="match status" value="1"/>
</dbReference>
<dbReference type="SUPFAM" id="SSF55545">
    <property type="entry name" value="beta-N-acetylhexosaminidase-like domain"/>
    <property type="match status" value="1"/>
</dbReference>
<dbReference type="GO" id="GO:0016020">
    <property type="term" value="C:membrane"/>
    <property type="evidence" value="ECO:0007669"/>
    <property type="project" value="TreeGrafter"/>
</dbReference>
<dbReference type="SUPFAM" id="SSF49384">
    <property type="entry name" value="Carbohydrate-binding domain"/>
    <property type="match status" value="1"/>
</dbReference>
<dbReference type="InterPro" id="IPR012291">
    <property type="entry name" value="CBM2_carb-bd_dom_sf"/>
</dbReference>
<dbReference type="EMBL" id="CP000891">
    <property type="protein sequence ID" value="ABX48606.1"/>
    <property type="molecule type" value="Genomic_DNA"/>
</dbReference>
<dbReference type="InterPro" id="IPR013783">
    <property type="entry name" value="Ig-like_fold"/>
</dbReference>
<dbReference type="InterPro" id="IPR014756">
    <property type="entry name" value="Ig_E-set"/>
</dbReference>
<dbReference type="SUPFAM" id="SSF51445">
    <property type="entry name" value="(Trans)glycosidases"/>
    <property type="match status" value="1"/>
</dbReference>
<dbReference type="EC" id="3.2.1.52" evidence="3"/>
<keyword evidence="9" id="KW-0472">Membrane</keyword>
<evidence type="ECO:0000256" key="5">
    <source>
        <dbReference type="ARBA" id="ARBA00023295"/>
    </source>
</evidence>
<evidence type="ECO:0000256" key="7">
    <source>
        <dbReference type="ARBA" id="ARBA00033000"/>
    </source>
</evidence>
<proteinExistence type="inferred from homology"/>